<dbReference type="EMBL" id="MVAG01000108">
    <property type="protein sequence ID" value="OVE58150.1"/>
    <property type="molecule type" value="Genomic_DNA"/>
</dbReference>
<reference evidence="2" key="1">
    <citation type="submission" date="2017-02" db="EMBL/GenBank/DDBJ databases">
        <authorList>
            <person name="Tetz G."/>
            <person name="Tetz V."/>
        </authorList>
    </citation>
    <scope>NUCLEOTIDE SEQUENCE [LARGE SCALE GENOMIC DNA]</scope>
    <source>
        <strain evidence="2">VT16-26</strain>
    </source>
</reference>
<proteinExistence type="predicted"/>
<accession>A0A202C343</accession>
<sequence length="100" mass="11986">MENIISYENSALALDSIYHVLSWYDRVSLHSYKQGENSVTKKATELLKFVKKNEWYPPKMRYAQNNVLEYYEPKQSNWLKIAEYMKNHPKLTIQILENLN</sequence>
<dbReference type="Proteomes" id="UP000196355">
    <property type="component" value="Unassembled WGS sequence"/>
</dbReference>
<protein>
    <submittedName>
        <fullName evidence="1">Uncharacterized protein</fullName>
    </submittedName>
</protein>
<dbReference type="AlphaFoldDB" id="A0A202C343"/>
<organism evidence="1 2">
    <name type="scientific">Chryseobacterium mucoviscidosis</name>
    <dbReference type="NCBI Taxonomy" id="1945581"/>
    <lineage>
        <taxon>Bacteria</taxon>
        <taxon>Pseudomonadati</taxon>
        <taxon>Bacteroidota</taxon>
        <taxon>Flavobacteriia</taxon>
        <taxon>Flavobacteriales</taxon>
        <taxon>Weeksellaceae</taxon>
        <taxon>Chryseobacterium group</taxon>
        <taxon>Chryseobacterium</taxon>
    </lineage>
</organism>
<name>A0A202C343_9FLAO</name>
<evidence type="ECO:0000313" key="2">
    <source>
        <dbReference type="Proteomes" id="UP000196355"/>
    </source>
</evidence>
<evidence type="ECO:0000313" key="1">
    <source>
        <dbReference type="EMBL" id="OVE58150.1"/>
    </source>
</evidence>
<comment type="caution">
    <text evidence="1">The sequence shown here is derived from an EMBL/GenBank/DDBJ whole genome shotgun (WGS) entry which is preliminary data.</text>
</comment>
<dbReference type="RefSeq" id="WP_087708569.1">
    <property type="nucleotide sequence ID" value="NZ_MVAG01000108.1"/>
</dbReference>
<gene>
    <name evidence="1" type="ORF">B0E34_08195</name>
</gene>
<keyword evidence="2" id="KW-1185">Reference proteome</keyword>